<dbReference type="PROSITE" id="PS50006">
    <property type="entry name" value="FHA_DOMAIN"/>
    <property type="match status" value="1"/>
</dbReference>
<reference evidence="3" key="2">
    <citation type="submission" date="2021-04" db="EMBL/GenBank/DDBJ databases">
        <authorList>
            <person name="Gilroy R."/>
        </authorList>
    </citation>
    <scope>NUCLEOTIDE SEQUENCE</scope>
    <source>
        <strain evidence="3">ChiHjej12B11-16260</strain>
    </source>
</reference>
<dbReference type="Pfam" id="PF00498">
    <property type="entry name" value="FHA"/>
    <property type="match status" value="1"/>
</dbReference>
<dbReference type="SUPFAM" id="SSF49879">
    <property type="entry name" value="SMAD/FHA domain"/>
    <property type="match status" value="1"/>
</dbReference>
<feature type="compositionally biased region" description="Low complexity" evidence="1">
    <location>
        <begin position="48"/>
        <end position="72"/>
    </location>
</feature>
<dbReference type="InterPro" id="IPR050923">
    <property type="entry name" value="Cell_Proc_Reg/RNA_Proc"/>
</dbReference>
<protein>
    <submittedName>
        <fullName evidence="3">FHA domain-containing protein</fullName>
    </submittedName>
</protein>
<dbReference type="InterPro" id="IPR008984">
    <property type="entry name" value="SMAD_FHA_dom_sf"/>
</dbReference>
<sequence>MPASKSASSPATSQPVNPQTAGGVQMNQPVNPQPVGGMQPNYGTAQNQQPPVAQGGSAGQQAANAAAQPGMQSTMKNEVAPTRLVCRAAGIVLVLKDGAIIGRRNGDYVAQFSNQPYVSGTHARIGYVMQSWTISDLGSTNGTMVNGNALVAGAPCPISVGDTVRIATLDFIVE</sequence>
<evidence type="ECO:0000256" key="1">
    <source>
        <dbReference type="SAM" id="MobiDB-lite"/>
    </source>
</evidence>
<feature type="compositionally biased region" description="Polar residues" evidence="1">
    <location>
        <begin position="16"/>
        <end position="30"/>
    </location>
</feature>
<dbReference type="Proteomes" id="UP000824246">
    <property type="component" value="Unassembled WGS sequence"/>
</dbReference>
<feature type="region of interest" description="Disordered" evidence="1">
    <location>
        <begin position="1"/>
        <end position="74"/>
    </location>
</feature>
<dbReference type="AlphaFoldDB" id="A0A9D1VQR1"/>
<dbReference type="InterPro" id="IPR000253">
    <property type="entry name" value="FHA_dom"/>
</dbReference>
<accession>A0A9D1VQR1</accession>
<dbReference type="SMART" id="SM00240">
    <property type="entry name" value="FHA"/>
    <property type="match status" value="1"/>
</dbReference>
<dbReference type="EMBL" id="DXFB01000030">
    <property type="protein sequence ID" value="HIX44835.1"/>
    <property type="molecule type" value="Genomic_DNA"/>
</dbReference>
<evidence type="ECO:0000313" key="4">
    <source>
        <dbReference type="Proteomes" id="UP000824246"/>
    </source>
</evidence>
<dbReference type="PANTHER" id="PTHR23308">
    <property type="entry name" value="NUCLEAR INHIBITOR OF PROTEIN PHOSPHATASE-1"/>
    <property type="match status" value="1"/>
</dbReference>
<dbReference type="Gene3D" id="2.60.200.20">
    <property type="match status" value="1"/>
</dbReference>
<feature type="domain" description="FHA" evidence="2">
    <location>
        <begin position="99"/>
        <end position="150"/>
    </location>
</feature>
<gene>
    <name evidence="3" type="ORF">H9982_01305</name>
</gene>
<reference evidence="3" key="1">
    <citation type="journal article" date="2021" name="PeerJ">
        <title>Extensive microbial diversity within the chicken gut microbiome revealed by metagenomics and culture.</title>
        <authorList>
            <person name="Gilroy R."/>
            <person name="Ravi A."/>
            <person name="Getino M."/>
            <person name="Pursley I."/>
            <person name="Horton D.L."/>
            <person name="Alikhan N.F."/>
            <person name="Baker D."/>
            <person name="Gharbi K."/>
            <person name="Hall N."/>
            <person name="Watson M."/>
            <person name="Adriaenssens E.M."/>
            <person name="Foster-Nyarko E."/>
            <person name="Jarju S."/>
            <person name="Secka A."/>
            <person name="Antonio M."/>
            <person name="Oren A."/>
            <person name="Chaudhuri R.R."/>
            <person name="La Ragione R."/>
            <person name="Hildebrand F."/>
            <person name="Pallen M.J."/>
        </authorList>
    </citation>
    <scope>NUCLEOTIDE SEQUENCE</scope>
    <source>
        <strain evidence="3">ChiHjej12B11-16260</strain>
    </source>
</reference>
<organism evidence="3 4">
    <name type="scientific">Candidatus Barnesiella excrementipullorum</name>
    <dbReference type="NCBI Taxonomy" id="2838479"/>
    <lineage>
        <taxon>Bacteria</taxon>
        <taxon>Pseudomonadati</taxon>
        <taxon>Bacteroidota</taxon>
        <taxon>Bacteroidia</taxon>
        <taxon>Bacteroidales</taxon>
        <taxon>Barnesiellaceae</taxon>
        <taxon>Barnesiella</taxon>
    </lineage>
</organism>
<evidence type="ECO:0000259" key="2">
    <source>
        <dbReference type="PROSITE" id="PS50006"/>
    </source>
</evidence>
<name>A0A9D1VQR1_9BACT</name>
<proteinExistence type="predicted"/>
<evidence type="ECO:0000313" key="3">
    <source>
        <dbReference type="EMBL" id="HIX44835.1"/>
    </source>
</evidence>
<dbReference type="CDD" id="cd00060">
    <property type="entry name" value="FHA"/>
    <property type="match status" value="1"/>
</dbReference>
<comment type="caution">
    <text evidence="3">The sequence shown here is derived from an EMBL/GenBank/DDBJ whole genome shotgun (WGS) entry which is preliminary data.</text>
</comment>
<feature type="compositionally biased region" description="Low complexity" evidence="1">
    <location>
        <begin position="1"/>
        <end position="15"/>
    </location>
</feature>